<dbReference type="CDD" id="cd14744">
    <property type="entry name" value="PAAR_CT_2"/>
    <property type="match status" value="1"/>
</dbReference>
<dbReference type="InterPro" id="IPR029463">
    <property type="entry name" value="Lys_MEP"/>
</dbReference>
<name>A0A1K0ID15_CUPNE</name>
<dbReference type="InterPro" id="IPR034108">
    <property type="entry name" value="Pept_M35-like_proteobacteria"/>
</dbReference>
<dbReference type="InterPro" id="IPR008727">
    <property type="entry name" value="PAAR_motif"/>
</dbReference>
<dbReference type="Pfam" id="PF05488">
    <property type="entry name" value="PAAR_motif"/>
    <property type="match status" value="1"/>
</dbReference>
<feature type="domain" description="Lysine-specific metallo-endopeptidase" evidence="1">
    <location>
        <begin position="165"/>
        <end position="325"/>
    </location>
</feature>
<dbReference type="InterPro" id="IPR024079">
    <property type="entry name" value="MetalloPept_cat_dom_sf"/>
</dbReference>
<dbReference type="EMBL" id="FMSH01000136">
    <property type="protein sequence ID" value="SCU75065.1"/>
    <property type="molecule type" value="Genomic_DNA"/>
</dbReference>
<accession>A0A1K0ID15</accession>
<sequence>MPDRRYALLEGDKTSTGGVLICTASHMNHHGKFVAVEGSTATCPKCKEGGPVFNDCKPNFTLMGETILVTGARVYCRCSPKPFVIESQHTFTIEVNRSGGSLALQPTAYQNETPEASNKLVETAGDEAYEEDTTRICPNMTNAEFHLAMMSLRAKAVLLLDERLAELTRWAKSDQDKVELWFGDTSNKTRDTLREGLVRVREIIRGLRERNFERHSPENLARAGCVPRARAGELESTASVCKPDGTYTIFVGPIFCRLANERNSLDGVPFDQESKLTVLIHEVSHFPNAMNTDDKWYSMQMSRIKAKNRDAFCINNADNIAYYVADIPNWSSGEPKWKP</sequence>
<dbReference type="SUPFAM" id="SSF55486">
    <property type="entry name" value="Metalloproteases ('zincins'), catalytic domain"/>
    <property type="match status" value="1"/>
</dbReference>
<proteinExistence type="predicted"/>
<dbReference type="SMART" id="SM01351">
    <property type="entry name" value="Aspzincin_M35"/>
    <property type="match status" value="1"/>
</dbReference>
<dbReference type="GO" id="GO:0004222">
    <property type="term" value="F:metalloendopeptidase activity"/>
    <property type="evidence" value="ECO:0007669"/>
    <property type="project" value="InterPro"/>
</dbReference>
<dbReference type="Pfam" id="PF14521">
    <property type="entry name" value="Aspzincin_M35"/>
    <property type="match status" value="1"/>
</dbReference>
<organism evidence="2">
    <name type="scientific">Cupriavidus necator</name>
    <name type="common">Alcaligenes eutrophus</name>
    <name type="synonym">Ralstonia eutropha</name>
    <dbReference type="NCBI Taxonomy" id="106590"/>
    <lineage>
        <taxon>Bacteria</taxon>
        <taxon>Pseudomonadati</taxon>
        <taxon>Pseudomonadota</taxon>
        <taxon>Betaproteobacteria</taxon>
        <taxon>Burkholderiales</taxon>
        <taxon>Burkholderiaceae</taxon>
        <taxon>Cupriavidus</taxon>
    </lineage>
</organism>
<evidence type="ECO:0000313" key="2">
    <source>
        <dbReference type="EMBL" id="SCU75065.1"/>
    </source>
</evidence>
<evidence type="ECO:0000259" key="1">
    <source>
        <dbReference type="SMART" id="SM01351"/>
    </source>
</evidence>
<gene>
    <name evidence="2" type="ORF">CNECB9_2200022</name>
</gene>
<reference evidence="2" key="1">
    <citation type="submission" date="2016-09" db="EMBL/GenBank/DDBJ databases">
        <authorList>
            <person name="Capua I."/>
            <person name="De Benedictis P."/>
            <person name="Joannis T."/>
            <person name="Lombin L.H."/>
            <person name="Cattoli G."/>
        </authorList>
    </citation>
    <scope>NUCLEOTIDE SEQUENCE</scope>
    <source>
        <strain evidence="2">B9</strain>
    </source>
</reference>
<protein>
    <recommendedName>
        <fullName evidence="1">Lysine-specific metallo-endopeptidase domain-containing protein</fullName>
    </recommendedName>
</protein>
<dbReference type="AlphaFoldDB" id="A0A1K0ID15"/>
<dbReference type="Gene3D" id="3.40.390.10">
    <property type="entry name" value="Collagenase (Catalytic Domain)"/>
    <property type="match status" value="1"/>
</dbReference>
<dbReference type="CDD" id="cd11007">
    <property type="entry name" value="M35_like_1"/>
    <property type="match status" value="1"/>
</dbReference>